<name>A0AAD3TAN3_NEPGR</name>
<sequence length="83" mass="9264">MPVQVEIAKEQAEASKSCEKKCFRHSVQLRLIYKVVLMIIGEGERGDVDTSSEESLRSTLSLIYLDSLNIIFVSILSRFGAEG</sequence>
<dbReference type="EMBL" id="BSYO01000029">
    <property type="protein sequence ID" value="GMH25086.1"/>
    <property type="molecule type" value="Genomic_DNA"/>
</dbReference>
<reference evidence="1" key="1">
    <citation type="submission" date="2023-05" db="EMBL/GenBank/DDBJ databases">
        <title>Nepenthes gracilis genome sequencing.</title>
        <authorList>
            <person name="Fukushima K."/>
        </authorList>
    </citation>
    <scope>NUCLEOTIDE SEQUENCE</scope>
    <source>
        <strain evidence="1">SING2019-196</strain>
    </source>
</reference>
<dbReference type="Proteomes" id="UP001279734">
    <property type="component" value="Unassembled WGS sequence"/>
</dbReference>
<proteinExistence type="predicted"/>
<evidence type="ECO:0000313" key="1">
    <source>
        <dbReference type="EMBL" id="GMH25086.1"/>
    </source>
</evidence>
<dbReference type="AlphaFoldDB" id="A0AAD3TAN3"/>
<protein>
    <submittedName>
        <fullName evidence="1">Uncharacterized protein</fullName>
    </submittedName>
</protein>
<accession>A0AAD3TAN3</accession>
<keyword evidence="2" id="KW-1185">Reference proteome</keyword>
<comment type="caution">
    <text evidence="1">The sequence shown here is derived from an EMBL/GenBank/DDBJ whole genome shotgun (WGS) entry which is preliminary data.</text>
</comment>
<organism evidence="1 2">
    <name type="scientific">Nepenthes gracilis</name>
    <name type="common">Slender pitcher plant</name>
    <dbReference type="NCBI Taxonomy" id="150966"/>
    <lineage>
        <taxon>Eukaryota</taxon>
        <taxon>Viridiplantae</taxon>
        <taxon>Streptophyta</taxon>
        <taxon>Embryophyta</taxon>
        <taxon>Tracheophyta</taxon>
        <taxon>Spermatophyta</taxon>
        <taxon>Magnoliopsida</taxon>
        <taxon>eudicotyledons</taxon>
        <taxon>Gunneridae</taxon>
        <taxon>Pentapetalae</taxon>
        <taxon>Caryophyllales</taxon>
        <taxon>Nepenthaceae</taxon>
        <taxon>Nepenthes</taxon>
    </lineage>
</organism>
<gene>
    <name evidence="1" type="ORF">Nepgr_026929</name>
</gene>
<evidence type="ECO:0000313" key="2">
    <source>
        <dbReference type="Proteomes" id="UP001279734"/>
    </source>
</evidence>